<feature type="region of interest" description="Disordered" evidence="1">
    <location>
        <begin position="63"/>
        <end position="145"/>
    </location>
</feature>
<proteinExistence type="predicted"/>
<gene>
    <name evidence="2" type="ORF">LTR78_000030</name>
</gene>
<evidence type="ECO:0000313" key="3">
    <source>
        <dbReference type="Proteomes" id="UP001274830"/>
    </source>
</evidence>
<accession>A0AAE1C632</accession>
<keyword evidence="3" id="KW-1185">Reference proteome</keyword>
<dbReference type="PANTHER" id="PTHR42089:SF1">
    <property type="entry name" value="YALI0F09427P"/>
    <property type="match status" value="1"/>
</dbReference>
<organism evidence="2 3">
    <name type="scientific">Recurvomyces mirabilis</name>
    <dbReference type="NCBI Taxonomy" id="574656"/>
    <lineage>
        <taxon>Eukaryota</taxon>
        <taxon>Fungi</taxon>
        <taxon>Dikarya</taxon>
        <taxon>Ascomycota</taxon>
        <taxon>Pezizomycotina</taxon>
        <taxon>Dothideomycetes</taxon>
        <taxon>Dothideomycetidae</taxon>
        <taxon>Mycosphaerellales</taxon>
        <taxon>Teratosphaeriaceae</taxon>
        <taxon>Recurvomyces</taxon>
    </lineage>
</organism>
<sequence>MHDEPTHPDPSLPAYVTSSSGFAAHPSTITTQNRALLKQIQRQREEAEGKVREWEQGIKEVELREKRRRAPGWLDSEQHLLQPEKKVEGSGDGGGVGGVGNLMDDGVAGEKGDGLEAGRGGGGDMVGRDDEGAEMDRVFGRSEMG</sequence>
<feature type="compositionally biased region" description="Gly residues" evidence="1">
    <location>
        <begin position="90"/>
        <end position="100"/>
    </location>
</feature>
<feature type="region of interest" description="Disordered" evidence="1">
    <location>
        <begin position="1"/>
        <end position="29"/>
    </location>
</feature>
<protein>
    <submittedName>
        <fullName evidence="2">Uncharacterized protein</fullName>
    </submittedName>
</protein>
<dbReference type="AlphaFoldDB" id="A0AAE1C632"/>
<comment type="caution">
    <text evidence="2">The sequence shown here is derived from an EMBL/GenBank/DDBJ whole genome shotgun (WGS) entry which is preliminary data.</text>
</comment>
<dbReference type="PANTHER" id="PTHR42089">
    <property type="entry name" value="YALI0F09427P"/>
    <property type="match status" value="1"/>
</dbReference>
<feature type="compositionally biased region" description="Basic and acidic residues" evidence="1">
    <location>
        <begin position="76"/>
        <end position="89"/>
    </location>
</feature>
<name>A0AAE1C632_9PEZI</name>
<reference evidence="2" key="1">
    <citation type="submission" date="2023-07" db="EMBL/GenBank/DDBJ databases">
        <title>Black Yeasts Isolated from many extreme environments.</title>
        <authorList>
            <person name="Coleine C."/>
            <person name="Stajich J.E."/>
            <person name="Selbmann L."/>
        </authorList>
    </citation>
    <scope>NUCLEOTIDE SEQUENCE</scope>
    <source>
        <strain evidence="2">CCFEE 5485</strain>
    </source>
</reference>
<feature type="compositionally biased region" description="Polar residues" evidence="1">
    <location>
        <begin position="16"/>
        <end position="29"/>
    </location>
</feature>
<dbReference type="Proteomes" id="UP001274830">
    <property type="component" value="Unassembled WGS sequence"/>
</dbReference>
<dbReference type="EMBL" id="JAUTXT010000001">
    <property type="protein sequence ID" value="KAK3679655.1"/>
    <property type="molecule type" value="Genomic_DNA"/>
</dbReference>
<feature type="compositionally biased region" description="Basic and acidic residues" evidence="1">
    <location>
        <begin position="126"/>
        <end position="145"/>
    </location>
</feature>
<evidence type="ECO:0000256" key="1">
    <source>
        <dbReference type="SAM" id="MobiDB-lite"/>
    </source>
</evidence>
<evidence type="ECO:0000313" key="2">
    <source>
        <dbReference type="EMBL" id="KAK3679655.1"/>
    </source>
</evidence>